<gene>
    <name evidence="1" type="ORF">EFW17_21900</name>
</gene>
<sequence>MPSRQSPWPPRDDTAKVLLDLYDAKILEYHCDEHTEHGHTYRITTAHGYEVTLTPDEVTMFALGAHAAYFAQTLQYPPSAEVVDERIAARKETSHD</sequence>
<evidence type="ECO:0000313" key="1">
    <source>
        <dbReference type="EMBL" id="RNL81578.1"/>
    </source>
</evidence>
<dbReference type="OrthoDB" id="3431697at2"/>
<reference evidence="1 2" key="1">
    <citation type="submission" date="2018-11" db="EMBL/GenBank/DDBJ databases">
        <title>The genome draft of YIM 96095.</title>
        <authorList>
            <person name="Tang S.-K."/>
            <person name="Chunyu W.-X."/>
            <person name="Feng Y.-Z."/>
        </authorList>
    </citation>
    <scope>NUCLEOTIDE SEQUENCE [LARGE SCALE GENOMIC DNA]</scope>
    <source>
        <strain evidence="1 2">YIM 96095</strain>
    </source>
</reference>
<dbReference type="RefSeq" id="WP_123203329.1">
    <property type="nucleotide sequence ID" value="NZ_RJMB01000032.1"/>
</dbReference>
<dbReference type="EMBL" id="RJMB01000032">
    <property type="protein sequence ID" value="RNL81578.1"/>
    <property type="molecule type" value="Genomic_DNA"/>
</dbReference>
<comment type="caution">
    <text evidence="1">The sequence shown here is derived from an EMBL/GenBank/DDBJ whole genome shotgun (WGS) entry which is preliminary data.</text>
</comment>
<dbReference type="Proteomes" id="UP000269198">
    <property type="component" value="Unassembled WGS sequence"/>
</dbReference>
<accession>A0A3N0E144</accession>
<keyword evidence="2" id="KW-1185">Reference proteome</keyword>
<organism evidence="1 2">
    <name type="scientific">Halostreptopolyspora alba</name>
    <dbReference type="NCBI Taxonomy" id="2487137"/>
    <lineage>
        <taxon>Bacteria</taxon>
        <taxon>Bacillati</taxon>
        <taxon>Actinomycetota</taxon>
        <taxon>Actinomycetes</taxon>
        <taxon>Streptosporangiales</taxon>
        <taxon>Nocardiopsidaceae</taxon>
        <taxon>Halostreptopolyspora</taxon>
    </lineage>
</organism>
<proteinExistence type="predicted"/>
<dbReference type="AlphaFoldDB" id="A0A3N0E144"/>
<protein>
    <submittedName>
        <fullName evidence="1">Uncharacterized protein</fullName>
    </submittedName>
</protein>
<evidence type="ECO:0000313" key="2">
    <source>
        <dbReference type="Proteomes" id="UP000269198"/>
    </source>
</evidence>
<name>A0A3N0E144_9ACTN</name>